<accession>A0A7R9Q6P7</accession>
<evidence type="ECO:0000256" key="1">
    <source>
        <dbReference type="ARBA" id="ARBA00012513"/>
    </source>
</evidence>
<protein>
    <recommendedName>
        <fullName evidence="1">non-specific serine/threonine protein kinase</fullName>
        <ecNumber evidence="1">2.7.11.1</ecNumber>
    </recommendedName>
</protein>
<keyword evidence="10" id="KW-1185">Reference proteome</keyword>
<evidence type="ECO:0000313" key="10">
    <source>
        <dbReference type="Proteomes" id="UP000759131"/>
    </source>
</evidence>
<dbReference type="GO" id="GO:0005634">
    <property type="term" value="C:nucleus"/>
    <property type="evidence" value="ECO:0007669"/>
    <property type="project" value="TreeGrafter"/>
</dbReference>
<dbReference type="PANTHER" id="PTHR11042">
    <property type="entry name" value="EUKARYOTIC TRANSLATION INITIATION FACTOR 2-ALPHA KINASE EIF2-ALPHA KINASE -RELATED"/>
    <property type="match status" value="1"/>
</dbReference>
<evidence type="ECO:0000256" key="5">
    <source>
        <dbReference type="ARBA" id="ARBA00022777"/>
    </source>
</evidence>
<dbReference type="InterPro" id="IPR050339">
    <property type="entry name" value="CC_SR_Kinase"/>
</dbReference>
<dbReference type="PANTHER" id="PTHR11042:SF160">
    <property type="entry name" value="EUKARYOTIC TRANSLATION INITIATION FACTOR 2-ALPHA KINASE 1"/>
    <property type="match status" value="1"/>
</dbReference>
<dbReference type="InterPro" id="IPR017441">
    <property type="entry name" value="Protein_kinase_ATP_BS"/>
</dbReference>
<evidence type="ECO:0000256" key="4">
    <source>
        <dbReference type="ARBA" id="ARBA00022741"/>
    </source>
</evidence>
<organism evidence="9">
    <name type="scientific">Medioppia subpectinata</name>
    <dbReference type="NCBI Taxonomy" id="1979941"/>
    <lineage>
        <taxon>Eukaryota</taxon>
        <taxon>Metazoa</taxon>
        <taxon>Ecdysozoa</taxon>
        <taxon>Arthropoda</taxon>
        <taxon>Chelicerata</taxon>
        <taxon>Arachnida</taxon>
        <taxon>Acari</taxon>
        <taxon>Acariformes</taxon>
        <taxon>Sarcoptiformes</taxon>
        <taxon>Oribatida</taxon>
        <taxon>Brachypylina</taxon>
        <taxon>Oppioidea</taxon>
        <taxon>Oppiidae</taxon>
        <taxon>Medioppia</taxon>
    </lineage>
</organism>
<sequence>MATANKSEGNYETQFIEMSAIGSGGFGTVYKVKHRLDDKIYAIKIVQFRDFTEEKKETVLKEVKYLTELDSEYVVKYYNSWLESNHLFIQMEFCSQSLKSVLKDKPIFCSQSLKSVLKDKPIVFERQPEEVINNVFDSESFYAKESMFKTSILCLYQTLVAMMSTPNWRQRPDCRKVLAKQEDWSIDKYLWLCVDTRTCTVNNIVVLKVRSHLGGRVSAKANFYERRGEGVMDFKN</sequence>
<proteinExistence type="predicted"/>
<dbReference type="PROSITE" id="PS50011">
    <property type="entry name" value="PROTEIN_KINASE_DOM"/>
    <property type="match status" value="1"/>
</dbReference>
<keyword evidence="6 7" id="KW-0067">ATP-binding</keyword>
<dbReference type="EMBL" id="CAJPIZ010014534">
    <property type="protein sequence ID" value="CAG2114817.1"/>
    <property type="molecule type" value="Genomic_DNA"/>
</dbReference>
<dbReference type="EC" id="2.7.11.1" evidence="1"/>
<keyword evidence="2" id="KW-0723">Serine/threonine-protein kinase</keyword>
<evidence type="ECO:0000256" key="7">
    <source>
        <dbReference type="PROSITE-ProRule" id="PRU10141"/>
    </source>
</evidence>
<feature type="non-terminal residue" evidence="9">
    <location>
        <position position="236"/>
    </location>
</feature>
<dbReference type="GO" id="GO:0005524">
    <property type="term" value="F:ATP binding"/>
    <property type="evidence" value="ECO:0007669"/>
    <property type="project" value="UniProtKB-UniRule"/>
</dbReference>
<dbReference type="GO" id="GO:0005737">
    <property type="term" value="C:cytoplasm"/>
    <property type="evidence" value="ECO:0007669"/>
    <property type="project" value="TreeGrafter"/>
</dbReference>
<evidence type="ECO:0000313" key="9">
    <source>
        <dbReference type="EMBL" id="CAD7634387.1"/>
    </source>
</evidence>
<dbReference type="GO" id="GO:0004694">
    <property type="term" value="F:eukaryotic translation initiation factor 2alpha kinase activity"/>
    <property type="evidence" value="ECO:0007669"/>
    <property type="project" value="TreeGrafter"/>
</dbReference>
<dbReference type="Pfam" id="PF00069">
    <property type="entry name" value="Pkinase"/>
    <property type="match status" value="1"/>
</dbReference>
<name>A0A7R9Q6P7_9ACAR</name>
<feature type="binding site" evidence="7">
    <location>
        <position position="44"/>
    </location>
    <ligand>
        <name>ATP</name>
        <dbReference type="ChEBI" id="CHEBI:30616"/>
    </ligand>
</feature>
<keyword evidence="5" id="KW-0418">Kinase</keyword>
<dbReference type="PROSITE" id="PS00107">
    <property type="entry name" value="PROTEIN_KINASE_ATP"/>
    <property type="match status" value="1"/>
</dbReference>
<dbReference type="Gene3D" id="3.30.200.20">
    <property type="entry name" value="Phosphorylase Kinase, domain 1"/>
    <property type="match status" value="1"/>
</dbReference>
<keyword evidence="4 7" id="KW-0547">Nucleotide-binding</keyword>
<dbReference type="InterPro" id="IPR000719">
    <property type="entry name" value="Prot_kinase_dom"/>
</dbReference>
<evidence type="ECO:0000256" key="2">
    <source>
        <dbReference type="ARBA" id="ARBA00022527"/>
    </source>
</evidence>
<dbReference type="AlphaFoldDB" id="A0A7R9Q6P7"/>
<evidence type="ECO:0000256" key="6">
    <source>
        <dbReference type="ARBA" id="ARBA00022840"/>
    </source>
</evidence>
<dbReference type="EMBL" id="OC869109">
    <property type="protein sequence ID" value="CAD7634387.1"/>
    <property type="molecule type" value="Genomic_DNA"/>
</dbReference>
<dbReference type="SUPFAM" id="SSF56112">
    <property type="entry name" value="Protein kinase-like (PK-like)"/>
    <property type="match status" value="1"/>
</dbReference>
<keyword evidence="3" id="KW-0808">Transferase</keyword>
<evidence type="ECO:0000259" key="8">
    <source>
        <dbReference type="PROSITE" id="PS50011"/>
    </source>
</evidence>
<dbReference type="OrthoDB" id="248923at2759"/>
<dbReference type="InterPro" id="IPR011009">
    <property type="entry name" value="Kinase-like_dom_sf"/>
</dbReference>
<feature type="domain" description="Protein kinase" evidence="8">
    <location>
        <begin position="15"/>
        <end position="236"/>
    </location>
</feature>
<evidence type="ECO:0000256" key="3">
    <source>
        <dbReference type="ARBA" id="ARBA00022679"/>
    </source>
</evidence>
<gene>
    <name evidence="9" type="ORF">OSB1V03_LOCUS14783</name>
</gene>
<reference evidence="9" key="1">
    <citation type="submission" date="2020-11" db="EMBL/GenBank/DDBJ databases">
        <authorList>
            <person name="Tran Van P."/>
        </authorList>
    </citation>
    <scope>NUCLEOTIDE SEQUENCE</scope>
</reference>
<dbReference type="Proteomes" id="UP000759131">
    <property type="component" value="Unassembled WGS sequence"/>
</dbReference>
<dbReference type="SMART" id="SM00220">
    <property type="entry name" value="S_TKc"/>
    <property type="match status" value="1"/>
</dbReference>